<dbReference type="GO" id="GO:0046872">
    <property type="term" value="F:metal ion binding"/>
    <property type="evidence" value="ECO:0007669"/>
    <property type="project" value="UniProtKB-KW"/>
</dbReference>
<evidence type="ECO:0000259" key="6">
    <source>
        <dbReference type="Pfam" id="PF00884"/>
    </source>
</evidence>
<dbReference type="PROSITE" id="PS51257">
    <property type="entry name" value="PROKAR_LIPOPROTEIN"/>
    <property type="match status" value="1"/>
</dbReference>
<feature type="signal peptide" evidence="5">
    <location>
        <begin position="1"/>
        <end position="18"/>
    </location>
</feature>
<dbReference type="InterPro" id="IPR024607">
    <property type="entry name" value="Sulfatase_CS"/>
</dbReference>
<comment type="similarity">
    <text evidence="1">Belongs to the sulfatase family.</text>
</comment>
<dbReference type="Gene3D" id="3.40.720.10">
    <property type="entry name" value="Alkaline Phosphatase, subunit A"/>
    <property type="match status" value="1"/>
</dbReference>
<evidence type="ECO:0000256" key="5">
    <source>
        <dbReference type="SAM" id="SignalP"/>
    </source>
</evidence>
<dbReference type="PANTHER" id="PTHR42693">
    <property type="entry name" value="ARYLSULFATASE FAMILY MEMBER"/>
    <property type="match status" value="1"/>
</dbReference>
<dbReference type="EMBL" id="CP165718">
    <property type="protein sequence ID" value="XDV10587.1"/>
    <property type="molecule type" value="Genomic_DNA"/>
</dbReference>
<evidence type="ECO:0000256" key="3">
    <source>
        <dbReference type="ARBA" id="ARBA00022801"/>
    </source>
</evidence>
<dbReference type="Pfam" id="PF00884">
    <property type="entry name" value="Sulfatase"/>
    <property type="match status" value="1"/>
</dbReference>
<gene>
    <name evidence="7" type="ORF">AB8S08_05230</name>
</gene>
<dbReference type="AlphaFoldDB" id="A0AB39XB86"/>
<sequence length="760" mass="82910">MWHLVRMFVLSSAVLLSACNNDSEVATPVPTPPEPPLAETPPNILFIVIDDAGIDQFSAFGYGGAVPANTMSINAIAEAGVRFRNTWTMPTCSPTRVTFFDGRYPFRNGVRNAIVSTDLANSQMSPYAVSVPELLRSEAGYVSALIGKMHLTGSDLGPDNHALGDSAMRDLGWDYFAGYLDGAPYPIDTTAGGIAPEGTYQCGWVPITALDEEHGADRGVCYFADQTFQVMNDLEQYPTPGRTCVERGGIFDPNSLSFDANRALELRFDHQNGYYTGEWKINNMDGSNQTLRATDAGARGYRTVQEAERAIAWIQQMQQREQSEQTPWMLSLGFSALHAPLQPPPAALLPVADANLSLLGCGTPVSSQLADLGIADPTELATAVQQRIIAQHMLEAVDHEIGRLLEATNIAIRQADGSLVFNDESNTVVVITADNGTYMPSVKLPFDPLRAKGTLYQSGVWVPLIVTGPGFDEPNRDVPHLINSTDLFRLFTGLAGIDSDELAAELRLDAAPIVPYLQDSNQEAIRDYNFAELGMNIRAETGPPCVIPQANLCVQIFPQEEVCHDQSGVWYGPGSDINSAGFSSCCAVNTYLEGIGEPSVDLFPERQLAFRDDKYKLVRLTTLQCDSGELIDSEEFYEVNESTNPVELKLDREADNLLVSPGESQLNGEAQARLSLLRASLNELLATAVTCPGDGTGDLQVNQDDLDGWQYWAEPERGKSSWFDLNYDGLTDAEDLAIIEANMGNDCRNNLNANSHELRQ</sequence>
<dbReference type="GO" id="GO:0004065">
    <property type="term" value="F:arylsulfatase activity"/>
    <property type="evidence" value="ECO:0007669"/>
    <property type="project" value="TreeGrafter"/>
</dbReference>
<evidence type="ECO:0000256" key="4">
    <source>
        <dbReference type="ARBA" id="ARBA00022837"/>
    </source>
</evidence>
<evidence type="ECO:0000256" key="2">
    <source>
        <dbReference type="ARBA" id="ARBA00022723"/>
    </source>
</evidence>
<accession>A0AB39XB86</accession>
<dbReference type="InterPro" id="IPR050738">
    <property type="entry name" value="Sulfatase"/>
</dbReference>
<dbReference type="RefSeq" id="WP_369743996.1">
    <property type="nucleotide sequence ID" value="NZ_CP165718.1"/>
</dbReference>
<feature type="chain" id="PRO_5044290631" evidence="5">
    <location>
        <begin position="19"/>
        <end position="760"/>
    </location>
</feature>
<protein>
    <submittedName>
        <fullName evidence="7">Sulfatase-like hydrolase/transferase</fullName>
    </submittedName>
</protein>
<dbReference type="InterPro" id="IPR000917">
    <property type="entry name" value="Sulfatase_N"/>
</dbReference>
<dbReference type="SUPFAM" id="SSF53649">
    <property type="entry name" value="Alkaline phosphatase-like"/>
    <property type="match status" value="1"/>
</dbReference>
<dbReference type="InterPro" id="IPR017850">
    <property type="entry name" value="Alkaline_phosphatase_core_sf"/>
</dbReference>
<keyword evidence="5" id="KW-0732">Signal</keyword>
<feature type="domain" description="Sulfatase N-terminal" evidence="6">
    <location>
        <begin position="42"/>
        <end position="161"/>
    </location>
</feature>
<reference evidence="7" key="1">
    <citation type="submission" date="2024-07" db="EMBL/GenBank/DDBJ databases">
        <title>Whole genome sequence of bacterial strains from algal surface.</title>
        <authorList>
            <person name="Kumar P."/>
        </authorList>
    </citation>
    <scope>NUCLEOTIDE SEQUENCE</scope>
    <source>
        <strain evidence="7">PP-1MA</strain>
    </source>
</reference>
<organism evidence="7">
    <name type="scientific">Pseudidiomarina sp. PP-1MA</name>
    <dbReference type="NCBI Taxonomy" id="3237706"/>
    <lineage>
        <taxon>Bacteria</taxon>
        <taxon>Pseudomonadati</taxon>
        <taxon>Pseudomonadota</taxon>
        <taxon>Gammaproteobacteria</taxon>
        <taxon>Alteromonadales</taxon>
        <taxon>Idiomarinaceae</taxon>
        <taxon>Pseudidiomarina</taxon>
    </lineage>
</organism>
<evidence type="ECO:0000256" key="1">
    <source>
        <dbReference type="ARBA" id="ARBA00008779"/>
    </source>
</evidence>
<proteinExistence type="inferred from homology"/>
<evidence type="ECO:0000313" key="7">
    <source>
        <dbReference type="EMBL" id="XDV10587.1"/>
    </source>
</evidence>
<dbReference type="PROSITE" id="PS00149">
    <property type="entry name" value="SULFATASE_2"/>
    <property type="match status" value="1"/>
</dbReference>
<keyword evidence="4" id="KW-0106">Calcium</keyword>
<dbReference type="PANTHER" id="PTHR42693:SF33">
    <property type="entry name" value="ARYLSULFATASE"/>
    <property type="match status" value="1"/>
</dbReference>
<name>A0AB39XB86_9GAMM</name>
<keyword evidence="2" id="KW-0479">Metal-binding</keyword>
<keyword evidence="3 7" id="KW-0378">Hydrolase</keyword>